<comment type="caution">
    <text evidence="2">The sequence shown here is derived from an EMBL/GenBank/DDBJ whole genome shotgun (WGS) entry which is preliminary data.</text>
</comment>
<dbReference type="AlphaFoldDB" id="A0A9N9GZQ2"/>
<reference evidence="2" key="1">
    <citation type="submission" date="2021-06" db="EMBL/GenBank/DDBJ databases">
        <authorList>
            <person name="Kallberg Y."/>
            <person name="Tangrot J."/>
            <person name="Rosling A."/>
        </authorList>
    </citation>
    <scope>NUCLEOTIDE SEQUENCE</scope>
    <source>
        <strain evidence="2">BR232B</strain>
    </source>
</reference>
<sequence length="122" mass="13700">MYCQTLEFQFLGTKSSSLSTVTPPWKIKEENNKTPIKKPNSFENQIALIHKTVSQSPPAQISERKVTTTSEKVNVFKVADIAKSLLTKKVEISSDPPCDNNNEEQSPIQSEPPAKRTRRKAN</sequence>
<proteinExistence type="predicted"/>
<name>A0A9N9GZQ2_9GLOM</name>
<protein>
    <submittedName>
        <fullName evidence="2">5602_t:CDS:1</fullName>
    </submittedName>
</protein>
<dbReference type="Proteomes" id="UP000789739">
    <property type="component" value="Unassembled WGS sequence"/>
</dbReference>
<evidence type="ECO:0000256" key="1">
    <source>
        <dbReference type="SAM" id="MobiDB-lite"/>
    </source>
</evidence>
<accession>A0A9N9GZQ2</accession>
<evidence type="ECO:0000313" key="2">
    <source>
        <dbReference type="EMBL" id="CAG8636771.1"/>
    </source>
</evidence>
<organism evidence="2 3">
    <name type="scientific">Paraglomus brasilianum</name>
    <dbReference type="NCBI Taxonomy" id="144538"/>
    <lineage>
        <taxon>Eukaryota</taxon>
        <taxon>Fungi</taxon>
        <taxon>Fungi incertae sedis</taxon>
        <taxon>Mucoromycota</taxon>
        <taxon>Glomeromycotina</taxon>
        <taxon>Glomeromycetes</taxon>
        <taxon>Paraglomerales</taxon>
        <taxon>Paraglomeraceae</taxon>
        <taxon>Paraglomus</taxon>
    </lineage>
</organism>
<dbReference type="OrthoDB" id="10415229at2759"/>
<feature type="non-terminal residue" evidence="2">
    <location>
        <position position="122"/>
    </location>
</feature>
<dbReference type="EMBL" id="CAJVPI010002141">
    <property type="protein sequence ID" value="CAG8636771.1"/>
    <property type="molecule type" value="Genomic_DNA"/>
</dbReference>
<evidence type="ECO:0000313" key="3">
    <source>
        <dbReference type="Proteomes" id="UP000789739"/>
    </source>
</evidence>
<keyword evidence="3" id="KW-1185">Reference proteome</keyword>
<feature type="compositionally biased region" description="Polar residues" evidence="1">
    <location>
        <begin position="99"/>
        <end position="109"/>
    </location>
</feature>
<gene>
    <name evidence="2" type="ORF">PBRASI_LOCUS9552</name>
</gene>
<feature type="region of interest" description="Disordered" evidence="1">
    <location>
        <begin position="91"/>
        <end position="122"/>
    </location>
</feature>